<dbReference type="RefSeq" id="WP_175528882.1">
    <property type="nucleotide sequence ID" value="NZ_FOZL01000001.1"/>
</dbReference>
<dbReference type="AlphaFoldDB" id="A0A1I6LR29"/>
<dbReference type="GO" id="GO:0016020">
    <property type="term" value="C:membrane"/>
    <property type="evidence" value="ECO:0007669"/>
    <property type="project" value="UniProtKB-SubCell"/>
</dbReference>
<dbReference type="Proteomes" id="UP000199024">
    <property type="component" value="Unassembled WGS sequence"/>
</dbReference>
<accession>A0A1I6LR29</accession>
<organism evidence="7 8">
    <name type="scientific">Granulicella pectinivorans</name>
    <dbReference type="NCBI Taxonomy" id="474950"/>
    <lineage>
        <taxon>Bacteria</taxon>
        <taxon>Pseudomonadati</taxon>
        <taxon>Acidobacteriota</taxon>
        <taxon>Terriglobia</taxon>
        <taxon>Terriglobales</taxon>
        <taxon>Acidobacteriaceae</taxon>
        <taxon>Granulicella</taxon>
    </lineage>
</organism>
<keyword evidence="2 5" id="KW-0812">Transmembrane</keyword>
<dbReference type="Pfam" id="PF05154">
    <property type="entry name" value="TM2"/>
    <property type="match status" value="1"/>
</dbReference>
<evidence type="ECO:0000313" key="7">
    <source>
        <dbReference type="EMBL" id="SFS05957.1"/>
    </source>
</evidence>
<feature type="transmembrane region" description="Helical" evidence="5">
    <location>
        <begin position="32"/>
        <end position="51"/>
    </location>
</feature>
<proteinExistence type="predicted"/>
<evidence type="ECO:0000256" key="4">
    <source>
        <dbReference type="ARBA" id="ARBA00023136"/>
    </source>
</evidence>
<reference evidence="7 8" key="1">
    <citation type="submission" date="2016-10" db="EMBL/GenBank/DDBJ databases">
        <authorList>
            <person name="de Groot N.N."/>
        </authorList>
    </citation>
    <scope>NUCLEOTIDE SEQUENCE [LARGE SCALE GENOMIC DNA]</scope>
    <source>
        <strain evidence="7 8">DSM 21001</strain>
    </source>
</reference>
<comment type="subcellular location">
    <subcellularLocation>
        <location evidence="1">Membrane</location>
        <topology evidence="1">Multi-pass membrane protein</topology>
    </subcellularLocation>
</comment>
<protein>
    <submittedName>
        <fullName evidence="7">TM2 domain-containing membrane protein YozV</fullName>
    </submittedName>
</protein>
<dbReference type="STRING" id="474950.SAMN05421771_1149"/>
<evidence type="ECO:0000256" key="2">
    <source>
        <dbReference type="ARBA" id="ARBA00022692"/>
    </source>
</evidence>
<dbReference type="EMBL" id="FOZL01000001">
    <property type="protein sequence ID" value="SFS05957.1"/>
    <property type="molecule type" value="Genomic_DNA"/>
</dbReference>
<feature type="domain" description="TM2" evidence="6">
    <location>
        <begin position="29"/>
        <end position="76"/>
    </location>
</feature>
<gene>
    <name evidence="7" type="ORF">SAMN05421771_1149</name>
</gene>
<sequence>MLYPDSIYTARMNDQQRAWFYAEYERARKDEIAGVLFAIFLGGWGIHHFYLGNTGLGILYVLFFWTGIPHILGWIECFFMPARVRAYNVAVASQIANGILSYPPPPAYRQATVTGVPA</sequence>
<evidence type="ECO:0000256" key="3">
    <source>
        <dbReference type="ARBA" id="ARBA00022989"/>
    </source>
</evidence>
<keyword evidence="4 5" id="KW-0472">Membrane</keyword>
<evidence type="ECO:0000259" key="6">
    <source>
        <dbReference type="Pfam" id="PF05154"/>
    </source>
</evidence>
<keyword evidence="8" id="KW-1185">Reference proteome</keyword>
<keyword evidence="3 5" id="KW-1133">Transmembrane helix</keyword>
<feature type="transmembrane region" description="Helical" evidence="5">
    <location>
        <begin position="57"/>
        <end position="75"/>
    </location>
</feature>
<name>A0A1I6LR29_9BACT</name>
<evidence type="ECO:0000313" key="8">
    <source>
        <dbReference type="Proteomes" id="UP000199024"/>
    </source>
</evidence>
<dbReference type="InterPro" id="IPR007829">
    <property type="entry name" value="TM2"/>
</dbReference>
<evidence type="ECO:0000256" key="1">
    <source>
        <dbReference type="ARBA" id="ARBA00004141"/>
    </source>
</evidence>
<evidence type="ECO:0000256" key="5">
    <source>
        <dbReference type="SAM" id="Phobius"/>
    </source>
</evidence>